<accession>A0A7M2WT33</accession>
<protein>
    <recommendedName>
        <fullName evidence="3">PEP-CTERM sorting domain-containing protein</fullName>
    </recommendedName>
</protein>
<dbReference type="Proteomes" id="UP000593765">
    <property type="component" value="Chromosome"/>
</dbReference>
<keyword evidence="2" id="KW-1185">Reference proteome</keyword>
<proteinExistence type="predicted"/>
<dbReference type="AlphaFoldDB" id="A0A7M2WT33"/>
<gene>
    <name evidence="1" type="ORF">IPV69_20595</name>
</gene>
<organism evidence="1 2">
    <name type="scientific">Humisphaera borealis</name>
    <dbReference type="NCBI Taxonomy" id="2807512"/>
    <lineage>
        <taxon>Bacteria</taxon>
        <taxon>Pseudomonadati</taxon>
        <taxon>Planctomycetota</taxon>
        <taxon>Phycisphaerae</taxon>
        <taxon>Tepidisphaerales</taxon>
        <taxon>Tepidisphaeraceae</taxon>
        <taxon>Humisphaera</taxon>
    </lineage>
</organism>
<sequence length="261" mass="26952">MASPFATSVVSTTGFPVTPGLYTDPSAVLGKPTTMYHDALNGIDYRSSVVAAPFGTATDQATSIVTTLNAGQSIVVTFDHDVENDTKNPFGVDFIVFGNSFFTGSAAVTPTSDMGQISILAGVNSEAVTVEVAQSLAGPWYSYSTRTGDGLFPTQAYTWDGANNAWGAESDFTKPVDPSLGDASFVGKTAAEAIALYNGSGGGAGFDLTDSGFAWIRYIRLSGDGGDVDAIADVTAVPEPGAVALAFAAGGLLLRRRTRRC</sequence>
<evidence type="ECO:0000313" key="1">
    <source>
        <dbReference type="EMBL" id="QOV88616.1"/>
    </source>
</evidence>
<dbReference type="KEGG" id="hbs:IPV69_20595"/>
<evidence type="ECO:0008006" key="3">
    <source>
        <dbReference type="Google" id="ProtNLM"/>
    </source>
</evidence>
<dbReference type="EMBL" id="CP063458">
    <property type="protein sequence ID" value="QOV88616.1"/>
    <property type="molecule type" value="Genomic_DNA"/>
</dbReference>
<evidence type="ECO:0000313" key="2">
    <source>
        <dbReference type="Proteomes" id="UP000593765"/>
    </source>
</evidence>
<name>A0A7M2WT33_9BACT</name>
<reference evidence="1 2" key="1">
    <citation type="submission" date="2020-10" db="EMBL/GenBank/DDBJ databases">
        <title>Wide distribution of Phycisphaera-like planctomycetes from WD2101 soil group in peatlands and genome analysis of the first cultivated representative.</title>
        <authorList>
            <person name="Dedysh S.N."/>
            <person name="Beletsky A.V."/>
            <person name="Ivanova A."/>
            <person name="Kulichevskaya I.S."/>
            <person name="Suzina N.E."/>
            <person name="Philippov D.A."/>
            <person name="Rakitin A.L."/>
            <person name="Mardanov A.V."/>
            <person name="Ravin N.V."/>
        </authorList>
    </citation>
    <scope>NUCLEOTIDE SEQUENCE [LARGE SCALE GENOMIC DNA]</scope>
    <source>
        <strain evidence="1 2">M1803</strain>
    </source>
</reference>